<dbReference type="InterPro" id="IPR036625">
    <property type="entry name" value="E3-bd_dom_sf"/>
</dbReference>
<accession>A0ABS1G9P2</accession>
<dbReference type="InterPro" id="IPR011053">
    <property type="entry name" value="Single_hybrid_motif"/>
</dbReference>
<evidence type="ECO:0000256" key="4">
    <source>
        <dbReference type="ARBA" id="ARBA00022737"/>
    </source>
</evidence>
<dbReference type="Pfam" id="PF00364">
    <property type="entry name" value="Biotin_lipoyl"/>
    <property type="match status" value="3"/>
</dbReference>
<feature type="domain" description="Lipoyl-binding" evidence="11">
    <location>
        <begin position="102"/>
        <end position="176"/>
    </location>
</feature>
<dbReference type="InterPro" id="IPR004167">
    <property type="entry name" value="PSBD"/>
</dbReference>
<proteinExistence type="inferred from homology"/>
<dbReference type="PANTHER" id="PTHR43178">
    <property type="entry name" value="DIHYDROLIPOAMIDE ACETYLTRANSFERASE COMPONENT OF PYRUVATE DEHYDROGENASE COMPLEX"/>
    <property type="match status" value="1"/>
</dbReference>
<evidence type="ECO:0000256" key="1">
    <source>
        <dbReference type="ARBA" id="ARBA00007317"/>
    </source>
</evidence>
<evidence type="ECO:0000256" key="2">
    <source>
        <dbReference type="ARBA" id="ARBA00011484"/>
    </source>
</evidence>
<keyword evidence="13" id="KW-0670">Pyruvate</keyword>
<dbReference type="Gene3D" id="2.40.50.100">
    <property type="match status" value="3"/>
</dbReference>
<evidence type="ECO:0000256" key="7">
    <source>
        <dbReference type="ARBA" id="ARBA00025211"/>
    </source>
</evidence>
<dbReference type="InterPro" id="IPR000089">
    <property type="entry name" value="Biotin_lipoyl"/>
</dbReference>
<evidence type="ECO:0000313" key="13">
    <source>
        <dbReference type="EMBL" id="MBK2301501.1"/>
    </source>
</evidence>
<evidence type="ECO:0000256" key="9">
    <source>
        <dbReference type="RuleBase" id="RU361137"/>
    </source>
</evidence>
<keyword evidence="3 9" id="KW-0808">Transferase</keyword>
<evidence type="ECO:0000259" key="12">
    <source>
        <dbReference type="PROSITE" id="PS51826"/>
    </source>
</evidence>
<evidence type="ECO:0000256" key="5">
    <source>
        <dbReference type="ARBA" id="ARBA00022823"/>
    </source>
</evidence>
<dbReference type="GO" id="GO:0004742">
    <property type="term" value="F:dihydrolipoyllysine-residue acetyltransferase activity"/>
    <property type="evidence" value="ECO:0007669"/>
    <property type="project" value="UniProtKB-EC"/>
</dbReference>
<dbReference type="InterPro" id="IPR006256">
    <property type="entry name" value="AcTrfase_Pyrv_DH_cplx"/>
</dbReference>
<organism evidence="13 14">
    <name type="scientific">Francisella philomiragia</name>
    <dbReference type="NCBI Taxonomy" id="28110"/>
    <lineage>
        <taxon>Bacteria</taxon>
        <taxon>Pseudomonadati</taxon>
        <taxon>Pseudomonadota</taxon>
        <taxon>Gammaproteobacteria</taxon>
        <taxon>Thiotrichales</taxon>
        <taxon>Francisellaceae</taxon>
        <taxon>Francisella</taxon>
    </lineage>
</organism>
<dbReference type="Pfam" id="PF00198">
    <property type="entry name" value="2-oxoacid_dh"/>
    <property type="match status" value="1"/>
</dbReference>
<dbReference type="RefSeq" id="WP_200165530.1">
    <property type="nucleotide sequence ID" value="NZ_JACTSG010000001.1"/>
</dbReference>
<evidence type="ECO:0000313" key="14">
    <source>
        <dbReference type="Proteomes" id="UP000760407"/>
    </source>
</evidence>
<dbReference type="Proteomes" id="UP000760407">
    <property type="component" value="Unassembled WGS sequence"/>
</dbReference>
<comment type="similarity">
    <text evidence="1 9">Belongs to the 2-oxoacid dehydrogenase family.</text>
</comment>
<dbReference type="InterPro" id="IPR001078">
    <property type="entry name" value="2-oxoacid_DH_actylTfrase"/>
</dbReference>
<dbReference type="NCBIfam" id="TIGR01348">
    <property type="entry name" value="PDHac_trf_long"/>
    <property type="match status" value="1"/>
</dbReference>
<comment type="function">
    <text evidence="7">The pyruvate dehydrogenase complex catalyzes the overall conversion of pyruvate to acetyl-CoA and CO(2). It contains multiple copies of three enzymatic components: pyruvate dehydrogenase (E1), dihydrolipoamide acetyltransferase (E2) and lipoamide dehydrogenase (E3).</text>
</comment>
<comment type="cofactor">
    <cofactor evidence="9">
        <name>(R)-lipoate</name>
        <dbReference type="ChEBI" id="CHEBI:83088"/>
    </cofactor>
    <text evidence="9">Binds 3 lipoyl cofactors covalently.</text>
</comment>
<dbReference type="EC" id="2.3.1.12" evidence="9"/>
<dbReference type="PANTHER" id="PTHR43178:SF2">
    <property type="entry name" value="DIHYDROLIPOYLLYSINE-RESIDUE ACETYLTRANSFERASE COMPONENT OF PYRUVATE DEHYDROGENASE COMPLEX"/>
    <property type="match status" value="1"/>
</dbReference>
<dbReference type="SUPFAM" id="SSF51230">
    <property type="entry name" value="Single hybrid motif"/>
    <property type="match status" value="3"/>
</dbReference>
<dbReference type="PROSITE" id="PS51826">
    <property type="entry name" value="PSBD"/>
    <property type="match status" value="1"/>
</dbReference>
<evidence type="ECO:0000256" key="10">
    <source>
        <dbReference type="SAM" id="MobiDB-lite"/>
    </source>
</evidence>
<gene>
    <name evidence="13" type="primary">aceF</name>
    <name evidence="13" type="ORF">IBE52_01080</name>
</gene>
<feature type="domain" description="Lipoyl-binding" evidence="11">
    <location>
        <begin position="202"/>
        <end position="276"/>
    </location>
</feature>
<dbReference type="Gene3D" id="4.10.320.10">
    <property type="entry name" value="E3-binding domain"/>
    <property type="match status" value="1"/>
</dbReference>
<dbReference type="Pfam" id="PF02817">
    <property type="entry name" value="E3_binding"/>
    <property type="match status" value="1"/>
</dbReference>
<dbReference type="InterPro" id="IPR050743">
    <property type="entry name" value="2-oxoacid_DH_E2_comp"/>
</dbReference>
<feature type="region of interest" description="Disordered" evidence="10">
    <location>
        <begin position="282"/>
        <end position="303"/>
    </location>
</feature>
<dbReference type="SUPFAM" id="SSF52777">
    <property type="entry name" value="CoA-dependent acyltransferases"/>
    <property type="match status" value="1"/>
</dbReference>
<dbReference type="InterPro" id="IPR003016">
    <property type="entry name" value="2-oxoA_DH_lipoyl-BS"/>
</dbReference>
<feature type="domain" description="Lipoyl-binding" evidence="11">
    <location>
        <begin position="3"/>
        <end position="77"/>
    </location>
</feature>
<name>A0ABS1G9P2_9GAMM</name>
<evidence type="ECO:0000256" key="6">
    <source>
        <dbReference type="ARBA" id="ARBA00023315"/>
    </source>
</evidence>
<sequence>MSIEIVKVPDIGDYDSVDVIEVNVAEGDVIAEEDSLITLETDKASMEVPSPMAGKIVKLTVKVGDKVSQGSAIMEVEVAGDATAVEPKQESAPAQQQQATAIVDVEVPDIGDYDSVDVIEVSVAVGDEIAEEDSLITLETDKASMEVPSPVAGKVVEIITKVGDKVSQGSLILKVETGASASAATQAPAQPVAPAQSATEEVVDVKVPDIGDYDSVDVIEVSVAVGDEIAEEDSLITLETDKASMEVPSPVAGEVVEIITKVGDKVSQGSLILKVKTKGTAPVAAPSQPAKQEAPKQESQPAVPALATQTNVNEYAVDNSKAHASPAVRKLARVLNVDLSKVKATGRKGRVTKEDCYNYIKHAVTQVQTGKVAASGSGLDLLDDPVVDFAKFGEIETQPLTRINKISAKNLHRNWVKIPHVTFYDDADVTDLEEFRKSKKAFSEKTGVKITPLSFLVKAAAVALQEFPRMNSSLSNDGENLILKKYYNIGFAADTPAGLMVPVIKDADKKGIIEISKDIMELAGKARDGKLGAKDMTGATFTISSIGVLGTTAFTPIINMPEVAIMGVSKTAVKPVWNGKEFEPRTMLPLSMSADHRVIDGALAAKFLTRYCQILSDLREIIM</sequence>
<dbReference type="PROSITE" id="PS00189">
    <property type="entry name" value="LIPOYL"/>
    <property type="match status" value="3"/>
</dbReference>
<evidence type="ECO:0000256" key="3">
    <source>
        <dbReference type="ARBA" id="ARBA00022679"/>
    </source>
</evidence>
<protein>
    <recommendedName>
        <fullName evidence="9">Acetyltransferase component of pyruvate dehydrogenase complex</fullName>
        <ecNumber evidence="9">2.3.1.12</ecNumber>
    </recommendedName>
</protein>
<dbReference type="EMBL" id="JACTSG010000001">
    <property type="protein sequence ID" value="MBK2301501.1"/>
    <property type="molecule type" value="Genomic_DNA"/>
</dbReference>
<comment type="catalytic activity">
    <reaction evidence="8 9">
        <text>N(6)-[(R)-dihydrolipoyl]-L-lysyl-[protein] + acetyl-CoA = N(6)-[(R)-S(8)-acetyldihydrolipoyl]-L-lysyl-[protein] + CoA</text>
        <dbReference type="Rhea" id="RHEA:17017"/>
        <dbReference type="Rhea" id="RHEA-COMP:10475"/>
        <dbReference type="Rhea" id="RHEA-COMP:10478"/>
        <dbReference type="ChEBI" id="CHEBI:57287"/>
        <dbReference type="ChEBI" id="CHEBI:57288"/>
        <dbReference type="ChEBI" id="CHEBI:83100"/>
        <dbReference type="ChEBI" id="CHEBI:83111"/>
        <dbReference type="EC" id="2.3.1.12"/>
    </reaction>
</comment>
<dbReference type="InterPro" id="IPR023213">
    <property type="entry name" value="CAT-like_dom_sf"/>
</dbReference>
<reference evidence="13 14" key="1">
    <citation type="submission" date="2020-08" db="EMBL/GenBank/DDBJ databases">
        <title>Comparative genomics of Francisella species.</title>
        <authorList>
            <person name="Sahl J."/>
            <person name="Sjodin A."/>
            <person name="Wagner D."/>
            <person name="Forsman M."/>
        </authorList>
    </citation>
    <scope>NUCLEOTIDE SEQUENCE [LARGE SCALE GENOMIC DNA]</scope>
    <source>
        <strain evidence="13 14">F1093</strain>
    </source>
</reference>
<evidence type="ECO:0000259" key="11">
    <source>
        <dbReference type="PROSITE" id="PS50968"/>
    </source>
</evidence>
<keyword evidence="4" id="KW-0677">Repeat</keyword>
<comment type="caution">
    <text evidence="13">The sequence shown here is derived from an EMBL/GenBank/DDBJ whole genome shotgun (WGS) entry which is preliminary data.</text>
</comment>
<dbReference type="CDD" id="cd06849">
    <property type="entry name" value="lipoyl_domain"/>
    <property type="match status" value="3"/>
</dbReference>
<dbReference type="NCBIfam" id="NF008814">
    <property type="entry name" value="PRK11854.1"/>
    <property type="match status" value="1"/>
</dbReference>
<keyword evidence="14" id="KW-1185">Reference proteome</keyword>
<feature type="domain" description="Peripheral subunit-binding (PSBD)" evidence="12">
    <location>
        <begin position="323"/>
        <end position="360"/>
    </location>
</feature>
<comment type="subunit">
    <text evidence="2 9">Forms a 24-polypeptide structural core with octahedral symmetry.</text>
</comment>
<dbReference type="PROSITE" id="PS50968">
    <property type="entry name" value="BIOTINYL_LIPOYL"/>
    <property type="match status" value="3"/>
</dbReference>
<keyword evidence="5 9" id="KW-0450">Lipoyl</keyword>
<evidence type="ECO:0000256" key="8">
    <source>
        <dbReference type="ARBA" id="ARBA00048370"/>
    </source>
</evidence>
<dbReference type="Gene3D" id="3.30.559.10">
    <property type="entry name" value="Chloramphenicol acetyltransferase-like domain"/>
    <property type="match status" value="1"/>
</dbReference>
<dbReference type="SUPFAM" id="SSF47005">
    <property type="entry name" value="Peripheral subunit-binding domain of 2-oxo acid dehydrogenase complex"/>
    <property type="match status" value="1"/>
</dbReference>
<keyword evidence="6 9" id="KW-0012">Acyltransferase</keyword>